<dbReference type="GO" id="GO:0015031">
    <property type="term" value="P:protein transport"/>
    <property type="evidence" value="ECO:0007669"/>
    <property type="project" value="UniProtKB-KW"/>
</dbReference>
<keyword evidence="1" id="KW-0813">Transport</keyword>
<keyword evidence="6" id="KW-0811">Translocation</keyword>
<evidence type="ECO:0000256" key="7">
    <source>
        <dbReference type="ARBA" id="ARBA00023136"/>
    </source>
</evidence>
<dbReference type="PANTHER" id="PTHR30081">
    <property type="entry name" value="PROTEIN-EXPORT MEMBRANE PROTEIN SEC"/>
    <property type="match status" value="1"/>
</dbReference>
<evidence type="ECO:0000313" key="9">
    <source>
        <dbReference type="EMBL" id="EKC68113.1"/>
    </source>
</evidence>
<keyword evidence="4" id="KW-0653">Protein transport</keyword>
<reference evidence="9" key="1">
    <citation type="journal article" date="2013" name="Environ. Microbiol.">
        <title>Microbiota from the distal guts of lean and obese adolescents exhibit partial functional redundancy besides clear differences in community structure.</title>
        <authorList>
            <person name="Ferrer M."/>
            <person name="Ruiz A."/>
            <person name="Lanza F."/>
            <person name="Haange S.B."/>
            <person name="Oberbach A."/>
            <person name="Till H."/>
            <person name="Bargiela R."/>
            <person name="Campoy C."/>
            <person name="Segura M.T."/>
            <person name="Richter M."/>
            <person name="von Bergen M."/>
            <person name="Seifert J."/>
            <person name="Suarez A."/>
        </authorList>
    </citation>
    <scope>NUCLEOTIDE SEQUENCE</scope>
</reference>
<keyword evidence="3 9" id="KW-0812">Transmembrane</keyword>
<sequence length="167" mass="18430">DSVQNRPVYDLGFISFTYKEVKEKEINLGLDLKGGMNVMLEVQVEDVLKALAGDSAHDPMFEEAIARANKALKEGTNNYIGEFAKAYREVSGGAPLAALFVSPDRKDITPNSSDSEVEKILQEETDAAIDASFNILRSRIDHFGVTQPNIQRLPNSHRILVELPGVK</sequence>
<dbReference type="AlphaFoldDB" id="K1TE90"/>
<evidence type="ECO:0000256" key="5">
    <source>
        <dbReference type="ARBA" id="ARBA00022989"/>
    </source>
</evidence>
<organism evidence="9">
    <name type="scientific">human gut metagenome</name>
    <dbReference type="NCBI Taxonomy" id="408170"/>
    <lineage>
        <taxon>unclassified sequences</taxon>
        <taxon>metagenomes</taxon>
        <taxon>organismal metagenomes</taxon>
    </lineage>
</organism>
<evidence type="ECO:0000259" key="8">
    <source>
        <dbReference type="Pfam" id="PF21760"/>
    </source>
</evidence>
<feature type="domain" description="Protein translocase subunit SecDF P1" evidence="8">
    <location>
        <begin position="130"/>
        <end position="167"/>
    </location>
</feature>
<evidence type="ECO:0000256" key="1">
    <source>
        <dbReference type="ARBA" id="ARBA00022448"/>
    </source>
</evidence>
<evidence type="ECO:0000256" key="3">
    <source>
        <dbReference type="ARBA" id="ARBA00022692"/>
    </source>
</evidence>
<dbReference type="InterPro" id="IPR022813">
    <property type="entry name" value="SecD/SecF_arch_bac"/>
</dbReference>
<name>K1TE90_9ZZZZ</name>
<protein>
    <submittedName>
        <fullName evidence="9">Protein-export transmembrane SecDF protein</fullName>
    </submittedName>
</protein>
<feature type="non-terminal residue" evidence="9">
    <location>
        <position position="1"/>
    </location>
</feature>
<keyword evidence="2" id="KW-1003">Cell membrane</keyword>
<dbReference type="PANTHER" id="PTHR30081:SF8">
    <property type="entry name" value="PROTEIN TRANSLOCASE SUBUNIT SECF"/>
    <property type="match status" value="1"/>
</dbReference>
<dbReference type="Pfam" id="PF21760">
    <property type="entry name" value="SecD_1st"/>
    <property type="match status" value="1"/>
</dbReference>
<gene>
    <name evidence="9" type="ORF">LEA_08959</name>
</gene>
<dbReference type="GO" id="GO:0005886">
    <property type="term" value="C:plasma membrane"/>
    <property type="evidence" value="ECO:0007669"/>
    <property type="project" value="TreeGrafter"/>
</dbReference>
<evidence type="ECO:0000256" key="4">
    <source>
        <dbReference type="ARBA" id="ARBA00022927"/>
    </source>
</evidence>
<keyword evidence="5" id="KW-1133">Transmembrane helix</keyword>
<dbReference type="InterPro" id="IPR048631">
    <property type="entry name" value="SecD_1st"/>
</dbReference>
<comment type="caution">
    <text evidence="9">The sequence shown here is derived from an EMBL/GenBank/DDBJ whole genome shotgun (WGS) entry which is preliminary data.</text>
</comment>
<accession>K1TE90</accession>
<evidence type="ECO:0000256" key="6">
    <source>
        <dbReference type="ARBA" id="ARBA00023010"/>
    </source>
</evidence>
<evidence type="ECO:0000256" key="2">
    <source>
        <dbReference type="ARBA" id="ARBA00022475"/>
    </source>
</evidence>
<dbReference type="EMBL" id="AJWY01005990">
    <property type="protein sequence ID" value="EKC68113.1"/>
    <property type="molecule type" value="Genomic_DNA"/>
</dbReference>
<proteinExistence type="predicted"/>
<feature type="non-terminal residue" evidence="9">
    <location>
        <position position="167"/>
    </location>
</feature>
<dbReference type="Gene3D" id="3.30.70.3220">
    <property type="match status" value="1"/>
</dbReference>
<keyword evidence="7" id="KW-0472">Membrane</keyword>